<comment type="caution">
    <text evidence="1">The sequence shown here is derived from an EMBL/GenBank/DDBJ whole genome shotgun (WGS) entry which is preliminary data.</text>
</comment>
<dbReference type="EMBL" id="JACHMF010000001">
    <property type="protein sequence ID" value="MBB4692361.1"/>
    <property type="molecule type" value="Genomic_DNA"/>
</dbReference>
<evidence type="ECO:0000313" key="1">
    <source>
        <dbReference type="EMBL" id="MBB4692361.1"/>
    </source>
</evidence>
<sequence>MADPDSLAGQPAVRRLAGLPRPWADDDYPMWESLEYVAVAVGEQRTDIGADVREVGGFFARQDPNPDDVDWARLSPAEQARHYPRLTALF</sequence>
<reference evidence="1 2" key="1">
    <citation type="submission" date="2020-08" db="EMBL/GenBank/DDBJ databases">
        <title>Sequencing the genomes of 1000 actinobacteria strains.</title>
        <authorList>
            <person name="Klenk H.-P."/>
        </authorList>
    </citation>
    <scope>NUCLEOTIDE SEQUENCE [LARGE SCALE GENOMIC DNA]</scope>
    <source>
        <strain evidence="1 2">DSM 45518</strain>
    </source>
</reference>
<keyword evidence="2" id="KW-1185">Reference proteome</keyword>
<accession>A0A7W7CSX0</accession>
<name>A0A7W7CSX0_9ACTN</name>
<evidence type="ECO:0000313" key="2">
    <source>
        <dbReference type="Proteomes" id="UP000542742"/>
    </source>
</evidence>
<protein>
    <submittedName>
        <fullName evidence="1">Uncharacterized protein</fullName>
    </submittedName>
</protein>
<organism evidence="1 2">
    <name type="scientific">Paractinoplanes abujensis</name>
    <dbReference type="NCBI Taxonomy" id="882441"/>
    <lineage>
        <taxon>Bacteria</taxon>
        <taxon>Bacillati</taxon>
        <taxon>Actinomycetota</taxon>
        <taxon>Actinomycetes</taxon>
        <taxon>Micromonosporales</taxon>
        <taxon>Micromonosporaceae</taxon>
        <taxon>Paractinoplanes</taxon>
    </lineage>
</organism>
<proteinExistence type="predicted"/>
<dbReference type="RefSeq" id="WP_184951086.1">
    <property type="nucleotide sequence ID" value="NZ_BOMC01000078.1"/>
</dbReference>
<dbReference type="Proteomes" id="UP000542742">
    <property type="component" value="Unassembled WGS sequence"/>
</dbReference>
<gene>
    <name evidence="1" type="ORF">BKA14_002509</name>
</gene>
<dbReference type="AlphaFoldDB" id="A0A7W7CSX0"/>